<gene>
    <name evidence="2" type="ordered locus">KVU_1547</name>
</gene>
<dbReference type="InterPro" id="IPR006141">
    <property type="entry name" value="Intein_N"/>
</dbReference>
<dbReference type="Gene3D" id="2.170.16.10">
    <property type="entry name" value="Hedgehog/Intein (Hint) domain"/>
    <property type="match status" value="1"/>
</dbReference>
<protein>
    <submittedName>
        <fullName evidence="2">Hemolysin-type calcium-binding region</fullName>
    </submittedName>
</protein>
<proteinExistence type="predicted"/>
<evidence type="ECO:0000313" key="3">
    <source>
        <dbReference type="Proteomes" id="UP000000692"/>
    </source>
</evidence>
<dbReference type="GO" id="GO:0016539">
    <property type="term" value="P:intein-mediated protein splicing"/>
    <property type="evidence" value="ECO:0007669"/>
    <property type="project" value="InterPro"/>
</dbReference>
<name>F9Y9P8_KETVW</name>
<dbReference type="PATRIC" id="fig|759362.5.peg.1603"/>
<dbReference type="SUPFAM" id="SSF51294">
    <property type="entry name" value="Hedgehog/intein (Hint) domain"/>
    <property type="match status" value="1"/>
</dbReference>
<sequence>MPYLTAVNGAVVNLSLPTPILTLPSTNILNAFGTSTLFSQYNVDGVGDGSTPETVQGGDYLAPIIGGSPVPGTYAGSGTFQTAGLTVGNAFLGATVRLNPVDVDYFVDENDQLYIISDAPLDAANLTVTITVNALGTSTPLTLPLTDLLTNPIVAPVLGLLGGPNAVNNILNQVINSQTFDPNGTMTIPPGEINDIVCFVAGTMILTPDGYRMVETLQVGDLVMTKDNGAKPVKWVGVRKLSAAEIIVNQHLRPIRIKAGALGVNIPSQDLMVSPQHRVLVRSKIAQKMIQSDEVLVAAKQLLQLGGIDIATDLTEVEYHHFLFDQHEIVFSNGAETESLYTGAQALKGVGAEARREIFALFPNLLDQEKAPIEARPMLTGRKGRRLAMRHMQANRPLVV</sequence>
<feature type="domain" description="Hedgehog/Intein (Hint)" evidence="1">
    <location>
        <begin position="197"/>
        <end position="343"/>
    </location>
</feature>
<dbReference type="KEGG" id="kvl:KVU_1547"/>
<dbReference type="AlphaFoldDB" id="F9Y9P8"/>
<evidence type="ECO:0000313" key="2">
    <source>
        <dbReference type="EMBL" id="AEM41386.1"/>
    </source>
</evidence>
<dbReference type="OrthoDB" id="6305173at2"/>
<dbReference type="InterPro" id="IPR036844">
    <property type="entry name" value="Hint_dom_sf"/>
</dbReference>
<keyword evidence="3" id="KW-1185">Reference proteome</keyword>
<dbReference type="RefSeq" id="WP_013382978.1">
    <property type="nucleotide sequence ID" value="NC_017384.1"/>
</dbReference>
<dbReference type="Pfam" id="PF13403">
    <property type="entry name" value="Hint_2"/>
    <property type="match status" value="1"/>
</dbReference>
<dbReference type="InterPro" id="IPR028992">
    <property type="entry name" value="Hedgehog/Intein_dom"/>
</dbReference>
<organism evidence="2 3">
    <name type="scientific">Ketogulonicigenium vulgare (strain WSH-001)</name>
    <dbReference type="NCBI Taxonomy" id="759362"/>
    <lineage>
        <taxon>Bacteria</taxon>
        <taxon>Pseudomonadati</taxon>
        <taxon>Pseudomonadota</taxon>
        <taxon>Alphaproteobacteria</taxon>
        <taxon>Rhodobacterales</taxon>
        <taxon>Roseobacteraceae</taxon>
        <taxon>Ketogulonicigenium</taxon>
    </lineage>
</organism>
<dbReference type="Proteomes" id="UP000000692">
    <property type="component" value="Chromosome"/>
</dbReference>
<dbReference type="PROSITE" id="PS50817">
    <property type="entry name" value="INTEIN_N_TER"/>
    <property type="match status" value="1"/>
</dbReference>
<dbReference type="EMBL" id="CP002018">
    <property type="protein sequence ID" value="AEM41386.1"/>
    <property type="molecule type" value="Genomic_DNA"/>
</dbReference>
<dbReference type="HOGENOM" id="CLU_052810_2_0_5"/>
<accession>F9Y9P8</accession>
<dbReference type="eggNOG" id="COG2931">
    <property type="taxonomic scope" value="Bacteria"/>
</dbReference>
<evidence type="ECO:0000259" key="1">
    <source>
        <dbReference type="Pfam" id="PF13403"/>
    </source>
</evidence>
<reference evidence="2 3" key="1">
    <citation type="journal article" date="2011" name="J. Bacteriol.">
        <title>Complete genome sequence of the industrial strain Ketogulonicigenium vulgare WSH-001.</title>
        <authorList>
            <person name="Liu L."/>
            <person name="Li Y."/>
            <person name="Zhang J."/>
            <person name="Zhou Z."/>
            <person name="Liu J."/>
            <person name="Li X."/>
            <person name="Zhou J."/>
            <person name="Du G."/>
            <person name="Wang L."/>
            <person name="Chen J."/>
        </authorList>
    </citation>
    <scope>NUCLEOTIDE SEQUENCE [LARGE SCALE GENOMIC DNA]</scope>
    <source>
        <strain evidence="2 3">WSH-001</strain>
    </source>
</reference>